<dbReference type="SUPFAM" id="SSF53474">
    <property type="entry name" value="alpha/beta-Hydrolases"/>
    <property type="match status" value="1"/>
</dbReference>
<proteinExistence type="predicted"/>
<reference evidence="3 4" key="1">
    <citation type="submission" date="2024-02" db="EMBL/GenBank/DDBJ databases">
        <title>Full genome sequence of Sphingomonas kaistensis.</title>
        <authorList>
            <person name="Poletto B.L."/>
            <person name="Silva G."/>
            <person name="Galante D."/>
            <person name="Campos K.R."/>
            <person name="Santos M.B.N."/>
            <person name="Sacchi C.T."/>
        </authorList>
    </citation>
    <scope>NUCLEOTIDE SEQUENCE [LARGE SCALE GENOMIC DNA]</scope>
    <source>
        <strain evidence="3 4">MA4R</strain>
    </source>
</reference>
<protein>
    <submittedName>
        <fullName evidence="3">Alpha/beta fold hydrolase</fullName>
    </submittedName>
</protein>
<evidence type="ECO:0000313" key="4">
    <source>
        <dbReference type="Proteomes" id="UP001382935"/>
    </source>
</evidence>
<evidence type="ECO:0000259" key="2">
    <source>
        <dbReference type="Pfam" id="PF12697"/>
    </source>
</evidence>
<gene>
    <name evidence="3" type="ORF">V6R86_04745</name>
</gene>
<evidence type="ECO:0000256" key="1">
    <source>
        <dbReference type="ARBA" id="ARBA00022801"/>
    </source>
</evidence>
<dbReference type="RefSeq" id="WP_338502578.1">
    <property type="nucleotide sequence ID" value="NZ_CP145607.1"/>
</dbReference>
<dbReference type="Gene3D" id="3.40.50.1820">
    <property type="entry name" value="alpha/beta hydrolase"/>
    <property type="match status" value="1"/>
</dbReference>
<dbReference type="GO" id="GO:0016787">
    <property type="term" value="F:hydrolase activity"/>
    <property type="evidence" value="ECO:0007669"/>
    <property type="project" value="UniProtKB-KW"/>
</dbReference>
<sequence length="261" mass="27323">MERQSIETIWGRVGCTIRGSGGVPLLFLHGVGSDRTAWDGQVERFGAERMAIAIDMPGYGDSDTGSGDPRGDFASAALAVLDALDVPRAHICGLSLGGVIALAMHARAPERIASLVLADSFACHPEGRAIYDRSLAASAELGMAGLADSRADALLSQPATPEVREAVVATMSRIDSAAYARAADAVWLADQRREAEAVKCPTLVLYGSEDRITPPALSEELKTLIPHAGLIEISGAGHLPNLEQPAIFDRVLAGFLAGIEG</sequence>
<keyword evidence="4" id="KW-1185">Reference proteome</keyword>
<dbReference type="Proteomes" id="UP001382935">
    <property type="component" value="Chromosome"/>
</dbReference>
<dbReference type="EMBL" id="CP145607">
    <property type="protein sequence ID" value="WWM70010.1"/>
    <property type="molecule type" value="Genomic_DNA"/>
</dbReference>
<dbReference type="Pfam" id="PF12697">
    <property type="entry name" value="Abhydrolase_6"/>
    <property type="match status" value="1"/>
</dbReference>
<accession>A0ABZ2FZE3</accession>
<organism evidence="3 4">
    <name type="scientific">Sphingomonas kaistensis</name>
    <dbReference type="NCBI Taxonomy" id="298708"/>
    <lineage>
        <taxon>Bacteria</taxon>
        <taxon>Pseudomonadati</taxon>
        <taxon>Pseudomonadota</taxon>
        <taxon>Alphaproteobacteria</taxon>
        <taxon>Sphingomonadales</taxon>
        <taxon>Sphingomonadaceae</taxon>
        <taxon>Sphingomonas</taxon>
    </lineage>
</organism>
<dbReference type="InterPro" id="IPR029058">
    <property type="entry name" value="AB_hydrolase_fold"/>
</dbReference>
<keyword evidence="1 3" id="KW-0378">Hydrolase</keyword>
<dbReference type="InterPro" id="IPR000073">
    <property type="entry name" value="AB_hydrolase_1"/>
</dbReference>
<dbReference type="PANTHER" id="PTHR43798">
    <property type="entry name" value="MONOACYLGLYCEROL LIPASE"/>
    <property type="match status" value="1"/>
</dbReference>
<feature type="domain" description="AB hydrolase-1" evidence="2">
    <location>
        <begin position="25"/>
        <end position="248"/>
    </location>
</feature>
<dbReference type="PRINTS" id="PR00111">
    <property type="entry name" value="ABHYDROLASE"/>
</dbReference>
<dbReference type="PANTHER" id="PTHR43798:SF31">
    <property type="entry name" value="AB HYDROLASE SUPERFAMILY PROTEIN YCLE"/>
    <property type="match status" value="1"/>
</dbReference>
<name>A0ABZ2FZE3_9SPHN</name>
<evidence type="ECO:0000313" key="3">
    <source>
        <dbReference type="EMBL" id="WWM70010.1"/>
    </source>
</evidence>
<dbReference type="InterPro" id="IPR050266">
    <property type="entry name" value="AB_hydrolase_sf"/>
</dbReference>